<dbReference type="InParanoid" id="F2U9C6"/>
<proteinExistence type="predicted"/>
<evidence type="ECO:0000313" key="2">
    <source>
        <dbReference type="EMBL" id="EGD73329.1"/>
    </source>
</evidence>
<protein>
    <submittedName>
        <fullName evidence="2">Uncharacterized protein</fullName>
    </submittedName>
</protein>
<reference evidence="2" key="1">
    <citation type="submission" date="2009-08" db="EMBL/GenBank/DDBJ databases">
        <title>Annotation of Salpingoeca rosetta.</title>
        <authorList>
            <consortium name="The Broad Institute Genome Sequencing Platform"/>
            <person name="Russ C."/>
            <person name="Cuomo C."/>
            <person name="Burger G."/>
            <person name="Gray M.W."/>
            <person name="Holland P.W.H."/>
            <person name="King N."/>
            <person name="Lang F.B.F."/>
            <person name="Roger A.J."/>
            <person name="Ruiz-Trillo I."/>
            <person name="Young S.K."/>
            <person name="Zeng Q."/>
            <person name="Gargeya S."/>
            <person name="Alvarado L."/>
            <person name="Berlin A."/>
            <person name="Chapman S.B."/>
            <person name="Chen Z."/>
            <person name="Freedman E."/>
            <person name="Gellesch M."/>
            <person name="Goldberg J."/>
            <person name="Griggs A."/>
            <person name="Gujja S."/>
            <person name="Heilman E."/>
            <person name="Heiman D."/>
            <person name="Howarth C."/>
            <person name="Mehta T."/>
            <person name="Neiman D."/>
            <person name="Pearson M."/>
            <person name="Roberts A."/>
            <person name="Saif S."/>
            <person name="Shea T."/>
            <person name="Shenoy N."/>
            <person name="Sisk P."/>
            <person name="Stolte C."/>
            <person name="Sykes S."/>
            <person name="White J."/>
            <person name="Yandava C."/>
            <person name="Haas B."/>
            <person name="Nusbaum C."/>
            <person name="Birren B."/>
        </authorList>
    </citation>
    <scope>NUCLEOTIDE SEQUENCE [LARGE SCALE GENOMIC DNA]</scope>
    <source>
        <strain evidence="2">ATCC 50818</strain>
    </source>
</reference>
<organism evidence="3">
    <name type="scientific">Salpingoeca rosetta (strain ATCC 50818 / BSB-021)</name>
    <dbReference type="NCBI Taxonomy" id="946362"/>
    <lineage>
        <taxon>Eukaryota</taxon>
        <taxon>Choanoflagellata</taxon>
        <taxon>Craspedida</taxon>
        <taxon>Salpingoecidae</taxon>
        <taxon>Salpingoeca</taxon>
    </lineage>
</organism>
<dbReference type="RefSeq" id="XP_004994359.1">
    <property type="nucleotide sequence ID" value="XM_004994302.1"/>
</dbReference>
<keyword evidence="3" id="KW-1185">Reference proteome</keyword>
<feature type="coiled-coil region" evidence="1">
    <location>
        <begin position="32"/>
        <end position="59"/>
    </location>
</feature>
<evidence type="ECO:0000313" key="3">
    <source>
        <dbReference type="Proteomes" id="UP000007799"/>
    </source>
</evidence>
<evidence type="ECO:0000256" key="1">
    <source>
        <dbReference type="SAM" id="Coils"/>
    </source>
</evidence>
<name>F2U9C6_SALR5</name>
<accession>F2U9C6</accession>
<sequence>MAKNKTVLVLAIFAGTLIGGGFGFQFLEEQRHQYLDDAVEKFERRRAELEAEKAANQALLDQAASSSSTSNN</sequence>
<dbReference type="Proteomes" id="UP000007799">
    <property type="component" value="Unassembled WGS sequence"/>
</dbReference>
<gene>
    <name evidence="2" type="ORF">PTSG_12247</name>
</gene>
<dbReference type="GeneID" id="16074940"/>
<keyword evidence="1" id="KW-0175">Coiled coil</keyword>
<dbReference type="AlphaFoldDB" id="F2U9C6"/>
<dbReference type="KEGG" id="sre:PTSG_12247"/>
<dbReference type="EMBL" id="GL832965">
    <property type="protein sequence ID" value="EGD73329.1"/>
    <property type="molecule type" value="Genomic_DNA"/>
</dbReference>